<keyword evidence="3" id="KW-1185">Reference proteome</keyword>
<dbReference type="Gene3D" id="3.30.450.180">
    <property type="match status" value="1"/>
</dbReference>
<evidence type="ECO:0000259" key="1">
    <source>
        <dbReference type="SMART" id="SM00530"/>
    </source>
</evidence>
<dbReference type="InterPro" id="IPR010982">
    <property type="entry name" value="Lambda_DNA-bd_dom_sf"/>
</dbReference>
<dbReference type="PANTHER" id="PTHR35010">
    <property type="entry name" value="BLL4672 PROTEIN-RELATED"/>
    <property type="match status" value="1"/>
</dbReference>
<accession>A0ABT6AER8</accession>
<name>A0ABT6AER8_9ACTN</name>
<dbReference type="PANTHER" id="PTHR35010:SF2">
    <property type="entry name" value="BLL4672 PROTEIN"/>
    <property type="match status" value="1"/>
</dbReference>
<dbReference type="InterPro" id="IPR041413">
    <property type="entry name" value="MLTR_LBD"/>
</dbReference>
<dbReference type="InterPro" id="IPR001387">
    <property type="entry name" value="Cro/C1-type_HTH"/>
</dbReference>
<dbReference type="CDD" id="cd00093">
    <property type="entry name" value="HTH_XRE"/>
    <property type="match status" value="1"/>
</dbReference>
<proteinExistence type="predicted"/>
<dbReference type="Gene3D" id="1.10.260.40">
    <property type="entry name" value="lambda repressor-like DNA-binding domains"/>
    <property type="match status" value="1"/>
</dbReference>
<dbReference type="SUPFAM" id="SSF47413">
    <property type="entry name" value="lambda repressor-like DNA-binding domains"/>
    <property type="match status" value="1"/>
</dbReference>
<dbReference type="SMART" id="SM00530">
    <property type="entry name" value="HTH_XRE"/>
    <property type="match status" value="1"/>
</dbReference>
<comment type="caution">
    <text evidence="2">The sequence shown here is derived from an EMBL/GenBank/DDBJ whole genome shotgun (WGS) entry which is preliminary data.</text>
</comment>
<dbReference type="RefSeq" id="WP_276112682.1">
    <property type="nucleotide sequence ID" value="NZ_JARJBB010000043.1"/>
</dbReference>
<dbReference type="Pfam" id="PF17765">
    <property type="entry name" value="MLTR_LBD"/>
    <property type="match status" value="1"/>
</dbReference>
<dbReference type="Proteomes" id="UP001221150">
    <property type="component" value="Unassembled WGS sequence"/>
</dbReference>
<evidence type="ECO:0000313" key="3">
    <source>
        <dbReference type="Proteomes" id="UP001221150"/>
    </source>
</evidence>
<reference evidence="2 3" key="1">
    <citation type="submission" date="2023-03" db="EMBL/GenBank/DDBJ databases">
        <title>Draft genome sequence of Streptomyces sp. K1PA1 isolated from peat swamp forest in Thailand.</title>
        <authorList>
            <person name="Klaysubun C."/>
            <person name="Duangmal K."/>
        </authorList>
    </citation>
    <scope>NUCLEOTIDE SEQUENCE [LARGE SCALE GENOMIC DNA]</scope>
    <source>
        <strain evidence="2 3">K1PA1</strain>
    </source>
</reference>
<organism evidence="2 3">
    <name type="scientific">Streptomyces tropicalis</name>
    <dbReference type="NCBI Taxonomy" id="3034234"/>
    <lineage>
        <taxon>Bacteria</taxon>
        <taxon>Bacillati</taxon>
        <taxon>Actinomycetota</taxon>
        <taxon>Actinomycetes</taxon>
        <taxon>Kitasatosporales</taxon>
        <taxon>Streptomycetaceae</taxon>
        <taxon>Streptomyces</taxon>
    </lineage>
</organism>
<gene>
    <name evidence="2" type="ORF">P3H78_31945</name>
</gene>
<protein>
    <submittedName>
        <fullName evidence="2">Helix-turn-helix domain-containing protein</fullName>
    </submittedName>
</protein>
<evidence type="ECO:0000313" key="2">
    <source>
        <dbReference type="EMBL" id="MDF3303139.1"/>
    </source>
</evidence>
<dbReference type="Pfam" id="PF13560">
    <property type="entry name" value="HTH_31"/>
    <property type="match status" value="1"/>
</dbReference>
<sequence length="371" mass="40430">MVIANLAEVIAVYRARAALEPSHVAERAGISIAQYLALEQGTAWPGTKAVEAIIEALQIPHSHRVRLTAAGAPLDIYLQRMLHRYDIPALIVDSAWQTVEANTFARALLPDSARPGWNLMRWILLEADARRRLANWDDVAQGFSVALHAAITAAPRSPELLAIRDDAAKLGLSPRPTSRDCPDGQVLVWRTDSGAYPISACMVTIPSGRPDLQQIIFVPRSTHSVPVLMATPTTPALWYGPLLTDLLSCGLCGLLLTGGGQPTTYSCATGCVPELPAGQLELRIAQQVLARAFSTEGCRELGLAQEILLADGLELDLNVPVSPQHALNQWQHSMNDTQRRGILTTTLRSATVHRSLHHDGVDLTYNWLERI</sequence>
<dbReference type="EMBL" id="JARJBB010000043">
    <property type="protein sequence ID" value="MDF3303139.1"/>
    <property type="molecule type" value="Genomic_DNA"/>
</dbReference>
<feature type="domain" description="HTH cro/C1-type" evidence="1">
    <location>
        <begin position="9"/>
        <end position="64"/>
    </location>
</feature>